<evidence type="ECO:0000313" key="2">
    <source>
        <dbReference type="Proteomes" id="UP000235786"/>
    </source>
</evidence>
<protein>
    <submittedName>
        <fullName evidence="1">Uncharacterized protein</fullName>
    </submittedName>
</protein>
<dbReference type="OrthoDB" id="3600205at2759"/>
<dbReference type="EMBL" id="KZ613938">
    <property type="protein sequence ID" value="PMD47949.1"/>
    <property type="molecule type" value="Genomic_DNA"/>
</dbReference>
<dbReference type="Proteomes" id="UP000235786">
    <property type="component" value="Unassembled WGS sequence"/>
</dbReference>
<name>A0A2J6SB03_HYAVF</name>
<proteinExistence type="predicted"/>
<organism evidence="1 2">
    <name type="scientific">Hyaloscypha variabilis (strain UAMH 11265 / GT02V1 / F)</name>
    <name type="common">Meliniomyces variabilis</name>
    <dbReference type="NCBI Taxonomy" id="1149755"/>
    <lineage>
        <taxon>Eukaryota</taxon>
        <taxon>Fungi</taxon>
        <taxon>Dikarya</taxon>
        <taxon>Ascomycota</taxon>
        <taxon>Pezizomycotina</taxon>
        <taxon>Leotiomycetes</taxon>
        <taxon>Helotiales</taxon>
        <taxon>Hyaloscyphaceae</taxon>
        <taxon>Hyaloscypha</taxon>
        <taxon>Hyaloscypha variabilis</taxon>
    </lineage>
</organism>
<accession>A0A2J6SB03</accession>
<gene>
    <name evidence="1" type="ORF">L207DRAFT_607667</name>
</gene>
<sequence length="215" mass="24598">TLVVLDEDLDYIPWLEVIQTAADKFQLWDYVNPKIQPGELKVLEIPVEPTPKSLRIPVTPVAEGDQAPTAEISYSDLTAAERTQLQLKQNIYLHDLRTYDKKMEAMGDLRARIQSTISRRNFQYTRNCKSVAEILRSLHVRFAPSDQARRNEVTKTWHLAIQRPKRGTAITKWLHDLESAYDEAVDFDLPEVKGLHPHFALTSASLEIDSSFAND</sequence>
<feature type="non-terminal residue" evidence="1">
    <location>
        <position position="1"/>
    </location>
</feature>
<reference evidence="1 2" key="1">
    <citation type="submission" date="2016-04" db="EMBL/GenBank/DDBJ databases">
        <title>A degradative enzymes factory behind the ericoid mycorrhizal symbiosis.</title>
        <authorList>
            <consortium name="DOE Joint Genome Institute"/>
            <person name="Martino E."/>
            <person name="Morin E."/>
            <person name="Grelet G."/>
            <person name="Kuo A."/>
            <person name="Kohler A."/>
            <person name="Daghino S."/>
            <person name="Barry K."/>
            <person name="Choi C."/>
            <person name="Cichocki N."/>
            <person name="Clum A."/>
            <person name="Copeland A."/>
            <person name="Hainaut M."/>
            <person name="Haridas S."/>
            <person name="Labutti K."/>
            <person name="Lindquist E."/>
            <person name="Lipzen A."/>
            <person name="Khouja H.-R."/>
            <person name="Murat C."/>
            <person name="Ohm R."/>
            <person name="Olson A."/>
            <person name="Spatafora J."/>
            <person name="Veneault-Fourrey C."/>
            <person name="Henrissat B."/>
            <person name="Grigoriev I."/>
            <person name="Martin F."/>
            <person name="Perotto S."/>
        </authorList>
    </citation>
    <scope>NUCLEOTIDE SEQUENCE [LARGE SCALE GENOMIC DNA]</scope>
    <source>
        <strain evidence="1 2">F</strain>
    </source>
</reference>
<dbReference type="STRING" id="1149755.A0A2J6SB03"/>
<dbReference type="AlphaFoldDB" id="A0A2J6SB03"/>
<keyword evidence="2" id="KW-1185">Reference proteome</keyword>
<evidence type="ECO:0000313" key="1">
    <source>
        <dbReference type="EMBL" id="PMD47949.1"/>
    </source>
</evidence>